<dbReference type="OrthoDB" id="2898618at2759"/>
<accession>A0A218YUW8</accession>
<dbReference type="GO" id="GO:0016491">
    <property type="term" value="F:oxidoreductase activity"/>
    <property type="evidence" value="ECO:0007669"/>
    <property type="project" value="UniProtKB-KW"/>
</dbReference>
<feature type="region of interest" description="Disordered" evidence="4">
    <location>
        <begin position="173"/>
        <end position="193"/>
    </location>
</feature>
<evidence type="ECO:0000256" key="4">
    <source>
        <dbReference type="SAM" id="MobiDB-lite"/>
    </source>
</evidence>
<dbReference type="InterPro" id="IPR036291">
    <property type="entry name" value="NAD(P)-bd_dom_sf"/>
</dbReference>
<keyword evidence="6" id="KW-1185">Reference proteome</keyword>
<keyword evidence="2" id="KW-0521">NADP</keyword>
<proteinExistence type="inferred from homology"/>
<dbReference type="InterPro" id="IPR052178">
    <property type="entry name" value="Sec_Metab_Biosynth_SDR"/>
</dbReference>
<dbReference type="CDD" id="cd05233">
    <property type="entry name" value="SDR_c"/>
    <property type="match status" value="1"/>
</dbReference>
<dbReference type="InParanoid" id="A0A218YUW8"/>
<protein>
    <submittedName>
        <fullName evidence="5">Uncharacterized protein</fullName>
    </submittedName>
</protein>
<dbReference type="PANTHER" id="PTHR43618">
    <property type="entry name" value="7-ALPHA-HYDROXYSTEROID DEHYDROGENASE"/>
    <property type="match status" value="1"/>
</dbReference>
<dbReference type="PANTHER" id="PTHR43618:SF4">
    <property type="entry name" value="SHORT CHAIN DEHYDROGENASE_REDUCTASE FAMILY (AFU_ORTHOLOGUE AFUA_7G04540)"/>
    <property type="match status" value="1"/>
</dbReference>
<dbReference type="InterPro" id="IPR002347">
    <property type="entry name" value="SDR_fam"/>
</dbReference>
<evidence type="ECO:0000313" key="6">
    <source>
        <dbReference type="Proteomes" id="UP000242519"/>
    </source>
</evidence>
<evidence type="ECO:0000256" key="2">
    <source>
        <dbReference type="ARBA" id="ARBA00022857"/>
    </source>
</evidence>
<dbReference type="SUPFAM" id="SSF51735">
    <property type="entry name" value="NAD(P)-binding Rossmann-fold domains"/>
    <property type="match status" value="1"/>
</dbReference>
<feature type="compositionally biased region" description="Polar residues" evidence="4">
    <location>
        <begin position="182"/>
        <end position="193"/>
    </location>
</feature>
<keyword evidence="3" id="KW-0560">Oxidoreductase</keyword>
<comment type="caution">
    <text evidence="5">The sequence shown here is derived from an EMBL/GenBank/DDBJ whole genome shotgun (WGS) entry which is preliminary data.</text>
</comment>
<evidence type="ECO:0000256" key="1">
    <source>
        <dbReference type="ARBA" id="ARBA00006484"/>
    </source>
</evidence>
<evidence type="ECO:0000313" key="5">
    <source>
        <dbReference type="EMBL" id="OWO98561.1"/>
    </source>
</evidence>
<reference evidence="5 6" key="1">
    <citation type="submission" date="2017-04" db="EMBL/GenBank/DDBJ databases">
        <title>Draft genome sequence of Marssonina coronaria NL1: causal agent of apple blotch.</title>
        <authorList>
            <person name="Cheng Q."/>
        </authorList>
    </citation>
    <scope>NUCLEOTIDE SEQUENCE [LARGE SCALE GENOMIC DNA]</scope>
    <source>
        <strain evidence="5 6">NL1</strain>
    </source>
</reference>
<evidence type="ECO:0000256" key="3">
    <source>
        <dbReference type="ARBA" id="ARBA00023002"/>
    </source>
</evidence>
<gene>
    <name evidence="5" type="ORF">B2J93_2879</name>
</gene>
<name>A0A218YUW8_9HELO</name>
<dbReference type="EMBL" id="MZNU01000389">
    <property type="protein sequence ID" value="OWO98561.1"/>
    <property type="molecule type" value="Genomic_DNA"/>
</dbReference>
<sequence length="193" mass="20521">METGAANNGQLKSSKLFDVSNFSAIVTGGRSGIGLMITQTLAANGAKIYITGRREEAPKTVVKTYDTSPGRIIALPADISKKEEITRISAESISKHLMKSDPQTWADTFSTNVSSQFFVSAAFLPLLAKSLASGFSPSIMSTTSIPGVMKSSSNWQFAYASLSRILALDGNDGHDVPRGKGSSEQYSAGSFPW</sequence>
<organism evidence="5 6">
    <name type="scientific">Diplocarpon coronariae</name>
    <dbReference type="NCBI Taxonomy" id="2795749"/>
    <lineage>
        <taxon>Eukaryota</taxon>
        <taxon>Fungi</taxon>
        <taxon>Dikarya</taxon>
        <taxon>Ascomycota</taxon>
        <taxon>Pezizomycotina</taxon>
        <taxon>Leotiomycetes</taxon>
        <taxon>Helotiales</taxon>
        <taxon>Drepanopezizaceae</taxon>
        <taxon>Diplocarpon</taxon>
    </lineage>
</organism>
<comment type="similarity">
    <text evidence="1">Belongs to the short-chain dehydrogenases/reductases (SDR) family.</text>
</comment>
<dbReference type="Pfam" id="PF00106">
    <property type="entry name" value="adh_short"/>
    <property type="match status" value="1"/>
</dbReference>
<dbReference type="STRING" id="503106.A0A218YUW8"/>
<dbReference type="Proteomes" id="UP000242519">
    <property type="component" value="Unassembled WGS sequence"/>
</dbReference>
<dbReference type="AlphaFoldDB" id="A0A218YUW8"/>
<dbReference type="Gene3D" id="3.40.50.720">
    <property type="entry name" value="NAD(P)-binding Rossmann-like Domain"/>
    <property type="match status" value="1"/>
</dbReference>